<organism evidence="2 3">
    <name type="scientific">Rotaria socialis</name>
    <dbReference type="NCBI Taxonomy" id="392032"/>
    <lineage>
        <taxon>Eukaryota</taxon>
        <taxon>Metazoa</taxon>
        <taxon>Spiralia</taxon>
        <taxon>Gnathifera</taxon>
        <taxon>Rotifera</taxon>
        <taxon>Eurotatoria</taxon>
        <taxon>Bdelloidea</taxon>
        <taxon>Philodinida</taxon>
        <taxon>Philodinidae</taxon>
        <taxon>Rotaria</taxon>
    </lineage>
</organism>
<evidence type="ECO:0000313" key="3">
    <source>
        <dbReference type="Proteomes" id="UP000663848"/>
    </source>
</evidence>
<feature type="non-terminal residue" evidence="2">
    <location>
        <position position="62"/>
    </location>
</feature>
<accession>A0A822AKY5</accession>
<dbReference type="AlphaFoldDB" id="A0A822AKY5"/>
<dbReference type="InterPro" id="IPR052429">
    <property type="entry name" value="BAH_domain_protein"/>
</dbReference>
<dbReference type="EMBL" id="CAJOBR010032932">
    <property type="protein sequence ID" value="CAF5001160.1"/>
    <property type="molecule type" value="Genomic_DNA"/>
</dbReference>
<dbReference type="Pfam" id="PF21744">
    <property type="entry name" value="BAHCC1-like_Tudor"/>
    <property type="match status" value="1"/>
</dbReference>
<sequence length="62" mass="6820">SKGSRVCAYWSTSLRGLHPAVVKTIPLETNKSSMVTLLFDDGDTGLIKLGEIRLLPDDYVIK</sequence>
<dbReference type="Proteomes" id="UP000663848">
    <property type="component" value="Unassembled WGS sequence"/>
</dbReference>
<evidence type="ECO:0000259" key="1">
    <source>
        <dbReference type="Pfam" id="PF21744"/>
    </source>
</evidence>
<evidence type="ECO:0000313" key="2">
    <source>
        <dbReference type="EMBL" id="CAF5001160.1"/>
    </source>
</evidence>
<reference evidence="2" key="1">
    <citation type="submission" date="2021-02" db="EMBL/GenBank/DDBJ databases">
        <authorList>
            <person name="Nowell W R."/>
        </authorList>
    </citation>
    <scope>NUCLEOTIDE SEQUENCE</scope>
</reference>
<protein>
    <recommendedName>
        <fullName evidence="1">BAHCC1-like Tudor domain-containing protein</fullName>
    </recommendedName>
</protein>
<dbReference type="InterPro" id="IPR048924">
    <property type="entry name" value="BAHCC1-like_Tudor"/>
</dbReference>
<comment type="caution">
    <text evidence="2">The sequence shown here is derived from an EMBL/GenBank/DDBJ whole genome shotgun (WGS) entry which is preliminary data.</text>
</comment>
<proteinExistence type="predicted"/>
<gene>
    <name evidence="2" type="ORF">QYT958_LOCUS38133</name>
</gene>
<dbReference type="PANTHER" id="PTHR12505:SF24">
    <property type="entry name" value="PROTEIN WINGED EYE"/>
    <property type="match status" value="1"/>
</dbReference>
<feature type="non-terminal residue" evidence="2">
    <location>
        <position position="1"/>
    </location>
</feature>
<name>A0A822AKY5_9BILA</name>
<dbReference type="PANTHER" id="PTHR12505">
    <property type="entry name" value="PHD FINGER TRANSCRIPTION FACTOR"/>
    <property type="match status" value="1"/>
</dbReference>
<feature type="domain" description="BAHCC1-like Tudor" evidence="1">
    <location>
        <begin position="2"/>
        <end position="59"/>
    </location>
</feature>